<dbReference type="AlphaFoldDB" id="A0A7T8ARU7"/>
<sequence>MADASTETDVTGLGAYAKWQSDKGVYVSGNVQLGFGDVEFNRTVTDGLDSVKESNKADLFKYGAYAELGYDFFADRLTVSPYMALSYNAAKLDAVKEDTVIGLTVSDVDVAETKAHVSVRFDYELNQNLYLTGYGEYADAFDRDNGMVTISSNVDNTIQYGYQAPPFDKDYFLYGVGLNYTSGSKWNWFGELTGNASKSSDYLIQLGLKYHF</sequence>
<dbReference type="GO" id="GO:0019867">
    <property type="term" value="C:outer membrane"/>
    <property type="evidence" value="ECO:0007669"/>
    <property type="project" value="InterPro"/>
</dbReference>
<organism evidence="2 3">
    <name type="scientific">Acinetobacter variabilis</name>
    <dbReference type="NCBI Taxonomy" id="70346"/>
    <lineage>
        <taxon>Bacteria</taxon>
        <taxon>Pseudomonadati</taxon>
        <taxon>Pseudomonadota</taxon>
        <taxon>Gammaproteobacteria</taxon>
        <taxon>Moraxellales</taxon>
        <taxon>Moraxellaceae</taxon>
        <taxon>Acinetobacter</taxon>
    </lineage>
</organism>
<protein>
    <submittedName>
        <fullName evidence="2">Autotransporter outer membrane beta-barrel domain-containing protein</fullName>
    </submittedName>
</protein>
<proteinExistence type="predicted"/>
<dbReference type="Proteomes" id="UP000596079">
    <property type="component" value="Chromosome"/>
</dbReference>
<dbReference type="NCBIfam" id="TIGR01414">
    <property type="entry name" value="autotrans_barl"/>
    <property type="match status" value="1"/>
</dbReference>
<dbReference type="PROSITE" id="PS51208">
    <property type="entry name" value="AUTOTRANSPORTER"/>
    <property type="match status" value="1"/>
</dbReference>
<gene>
    <name evidence="2" type="ORF">IAQ69_06200</name>
</gene>
<dbReference type="InterPro" id="IPR005546">
    <property type="entry name" value="Autotransporte_beta"/>
</dbReference>
<feature type="domain" description="Autotransporter" evidence="1">
    <location>
        <begin position="1"/>
        <end position="212"/>
    </location>
</feature>
<dbReference type="RefSeq" id="WP_166135198.1">
    <property type="nucleotide sequence ID" value="NZ_CP060811.1"/>
</dbReference>
<evidence type="ECO:0000313" key="2">
    <source>
        <dbReference type="EMBL" id="QQN89244.1"/>
    </source>
</evidence>
<dbReference type="Gene3D" id="2.40.128.130">
    <property type="entry name" value="Autotransporter beta-domain"/>
    <property type="match status" value="1"/>
</dbReference>
<dbReference type="EMBL" id="CP060811">
    <property type="protein sequence ID" value="QQN89244.1"/>
    <property type="molecule type" value="Genomic_DNA"/>
</dbReference>
<name>A0A7T8ARU7_9GAMM</name>
<dbReference type="GeneID" id="89666288"/>
<evidence type="ECO:0000313" key="3">
    <source>
        <dbReference type="Proteomes" id="UP000596079"/>
    </source>
</evidence>
<reference evidence="2 3" key="1">
    <citation type="submission" date="2020-08" db="EMBL/GenBank/DDBJ databases">
        <title>Emergence of ISAba1-mediated novel tet(X) in Acinetobacter variabilis from a chicken farm.</title>
        <authorList>
            <person name="Peng K."/>
            <person name="Li R."/>
        </authorList>
    </citation>
    <scope>NUCLEOTIDE SEQUENCE [LARGE SCALE GENOMIC DNA]</scope>
    <source>
        <strain evidence="2 3">XM9F202-2</strain>
    </source>
</reference>
<dbReference type="InterPro" id="IPR006315">
    <property type="entry name" value="OM_autotransptr_brl_dom"/>
</dbReference>
<dbReference type="SUPFAM" id="SSF103515">
    <property type="entry name" value="Autotransporter"/>
    <property type="match status" value="1"/>
</dbReference>
<dbReference type="InterPro" id="IPR036709">
    <property type="entry name" value="Autotransporte_beta_dom_sf"/>
</dbReference>
<evidence type="ECO:0000259" key="1">
    <source>
        <dbReference type="PROSITE" id="PS51208"/>
    </source>
</evidence>
<dbReference type="Pfam" id="PF03797">
    <property type="entry name" value="Autotransporter"/>
    <property type="match status" value="1"/>
</dbReference>
<accession>A0A7T8ARU7</accession>